<dbReference type="NCBIfam" id="TIGR01451">
    <property type="entry name" value="B_ant_repeat"/>
    <property type="match status" value="1"/>
</dbReference>
<keyword evidence="2" id="KW-1133">Transmembrane helix</keyword>
<dbReference type="RefSeq" id="WP_349056150.1">
    <property type="nucleotide sequence ID" value="NZ_JBBMEJ010000003.1"/>
</dbReference>
<evidence type="ECO:0000313" key="4">
    <source>
        <dbReference type="EMBL" id="MEQ2370128.1"/>
    </source>
</evidence>
<reference evidence="4 5" key="1">
    <citation type="submission" date="2024-03" db="EMBL/GenBank/DDBJ databases">
        <title>Human intestinal bacterial collection.</title>
        <authorList>
            <person name="Pauvert C."/>
            <person name="Hitch T.C.A."/>
            <person name="Clavel T."/>
        </authorList>
    </citation>
    <scope>NUCLEOTIDE SEQUENCE [LARGE SCALE GENOMIC DNA]</scope>
    <source>
        <strain evidence="4 5">CLA-JM-H16</strain>
    </source>
</reference>
<organism evidence="4 5">
    <name type="scientific">Blautia aquisgranensis</name>
    <dbReference type="NCBI Taxonomy" id="3133153"/>
    <lineage>
        <taxon>Bacteria</taxon>
        <taxon>Bacillati</taxon>
        <taxon>Bacillota</taxon>
        <taxon>Clostridia</taxon>
        <taxon>Lachnospirales</taxon>
        <taxon>Lachnospiraceae</taxon>
        <taxon>Blautia</taxon>
    </lineage>
</organism>
<dbReference type="EMBL" id="JBBMEJ010000003">
    <property type="protein sequence ID" value="MEQ2370128.1"/>
    <property type="molecule type" value="Genomic_DNA"/>
</dbReference>
<feature type="compositionally biased region" description="Acidic residues" evidence="1">
    <location>
        <begin position="191"/>
        <end position="206"/>
    </location>
</feature>
<accession>A0ABV1BBX2</accession>
<proteinExistence type="predicted"/>
<feature type="domain" description="DUF11" evidence="3">
    <location>
        <begin position="543"/>
        <end position="650"/>
    </location>
</feature>
<protein>
    <recommendedName>
        <fullName evidence="3">DUF11 domain-containing protein</fullName>
    </recommendedName>
</protein>
<keyword evidence="2" id="KW-0472">Membrane</keyword>
<gene>
    <name evidence="4" type="ORF">WMO28_04065</name>
</gene>
<name>A0ABV1BBX2_9FIRM</name>
<feature type="compositionally biased region" description="Acidic residues" evidence="1">
    <location>
        <begin position="261"/>
        <end position="281"/>
    </location>
</feature>
<feature type="compositionally biased region" description="Acidic residues" evidence="1">
    <location>
        <begin position="151"/>
        <end position="170"/>
    </location>
</feature>
<comment type="caution">
    <text evidence="4">The sequence shown here is derived from an EMBL/GenBank/DDBJ whole genome shotgun (WGS) entry which is preliminary data.</text>
</comment>
<dbReference type="InterPro" id="IPR047589">
    <property type="entry name" value="DUF11_rpt"/>
</dbReference>
<dbReference type="InterPro" id="IPR001434">
    <property type="entry name" value="OmcB-like_DUF11"/>
</dbReference>
<feature type="compositionally biased region" description="Basic and acidic residues" evidence="1">
    <location>
        <begin position="171"/>
        <end position="181"/>
    </location>
</feature>
<feature type="compositionally biased region" description="Acidic residues" evidence="1">
    <location>
        <begin position="117"/>
        <end position="135"/>
    </location>
</feature>
<sequence>MKNRIWRRIRKTGIAVATAGAVLSGGFLTETVKSAEIEAVGITIGQSGSWTDKENGRAELNIHVEGIKRWIDERKKQESEALEVKNMQLEDVTAKIAEVKNMEQNAKEYEEMNFESREEEIEKPEVGETETEWTEEIVNQENTGSGKPEAENTESEIEETENAEQGDAETENTRAEIEVQKTIEQQTSELENMEDQEREEEYEYMEELASGEAVQQENEKSEEAGESTPAGAPSVGEDVEYGENEAAKISNVVLEEKVDGETEEPEKDSKEDSDEVSEAITDETQKKPQIVLPDLALIVYVSEYFQPELSELDENISTSQITIKNQQGKKTEITRIEYKIDADSLNEEQEPISLRIPLLLREEYRCPAENISCHFVQDEPLGKDRNGAGTFLLMKENGEEQVLAEGISPVLDVEAAKADMSLAIASETKKMKAGQTIRYRVDIANTGKLDLTDIQLSSIFSCPKIIQQWENAEGLTAKGAKAQLLTLKAGEKRTLYVLAPLENEQEKPLEHKIEAEASVRGRTGETIMRSASMTSELQPLKADFTVKKNADREKAAPGETVTYQICIVNTGEKTLHSVVGTERFQAEGIEAYFVEQEGITLNRTKTKALIQKIAPGDAVSLQAVVKIPEKTVDQKLLNQVTVTSQETGSRVVEASSQVTVEGNVMAIKSEENIQRTENDQDESEIIYAQGDSMARAATSHPKTGDESGIELFTLLILTAGLTILGGIWLHRKYRELHKEKR</sequence>
<keyword evidence="5" id="KW-1185">Reference proteome</keyword>
<dbReference type="Proteomes" id="UP001473063">
    <property type="component" value="Unassembled WGS sequence"/>
</dbReference>
<evidence type="ECO:0000313" key="5">
    <source>
        <dbReference type="Proteomes" id="UP001473063"/>
    </source>
</evidence>
<feature type="region of interest" description="Disordered" evidence="1">
    <location>
        <begin position="110"/>
        <end position="285"/>
    </location>
</feature>
<feature type="transmembrane region" description="Helical" evidence="2">
    <location>
        <begin position="711"/>
        <end position="730"/>
    </location>
</feature>
<evidence type="ECO:0000256" key="2">
    <source>
        <dbReference type="SAM" id="Phobius"/>
    </source>
</evidence>
<dbReference type="Pfam" id="PF01345">
    <property type="entry name" value="DUF11"/>
    <property type="match status" value="1"/>
</dbReference>
<evidence type="ECO:0000256" key="1">
    <source>
        <dbReference type="SAM" id="MobiDB-lite"/>
    </source>
</evidence>
<keyword evidence="2" id="KW-0812">Transmembrane</keyword>
<evidence type="ECO:0000259" key="3">
    <source>
        <dbReference type="Pfam" id="PF01345"/>
    </source>
</evidence>